<feature type="coiled-coil region" evidence="1">
    <location>
        <begin position="517"/>
        <end position="625"/>
    </location>
</feature>
<evidence type="ECO:0000256" key="1">
    <source>
        <dbReference type="SAM" id="Coils"/>
    </source>
</evidence>
<feature type="compositionally biased region" description="Low complexity" evidence="2">
    <location>
        <begin position="160"/>
        <end position="181"/>
    </location>
</feature>
<feature type="compositionally biased region" description="Basic and acidic residues" evidence="2">
    <location>
        <begin position="372"/>
        <end position="381"/>
    </location>
</feature>
<name>A0A8B8URQ6_SACPA</name>
<feature type="compositionally biased region" description="Polar residues" evidence="2">
    <location>
        <begin position="389"/>
        <end position="407"/>
    </location>
</feature>
<evidence type="ECO:0000313" key="3">
    <source>
        <dbReference type="RefSeq" id="XP_033766470.1"/>
    </source>
</evidence>
<feature type="region of interest" description="Disordered" evidence="2">
    <location>
        <begin position="151"/>
        <end position="412"/>
    </location>
</feature>
<dbReference type="OrthoDB" id="4068250at2759"/>
<keyword evidence="1" id="KW-0175">Coiled coil</keyword>
<dbReference type="KEGG" id="spao:SPAR_G03480"/>
<evidence type="ECO:0000256" key="2">
    <source>
        <dbReference type="SAM" id="MobiDB-lite"/>
    </source>
</evidence>
<feature type="compositionally biased region" description="Basic and acidic residues" evidence="2">
    <location>
        <begin position="227"/>
        <end position="242"/>
    </location>
</feature>
<organism evidence="3">
    <name type="scientific">Saccharomyces paradoxus</name>
    <name type="common">Yeast</name>
    <name type="synonym">Saccharomyces douglasii</name>
    <dbReference type="NCBI Taxonomy" id="27291"/>
    <lineage>
        <taxon>Eukaryota</taxon>
        <taxon>Fungi</taxon>
        <taxon>Dikarya</taxon>
        <taxon>Ascomycota</taxon>
        <taxon>Saccharomycotina</taxon>
        <taxon>Saccharomycetes</taxon>
        <taxon>Saccharomycetales</taxon>
        <taxon>Saccharomycetaceae</taxon>
        <taxon>Saccharomyces</taxon>
    </lineage>
</organism>
<gene>
    <name evidence="3" type="ORF">SPAR_G03480</name>
</gene>
<feature type="coiled-coil region" evidence="1">
    <location>
        <begin position="452"/>
        <end position="486"/>
    </location>
</feature>
<feature type="compositionally biased region" description="Polar residues" evidence="2">
    <location>
        <begin position="83"/>
        <end position="92"/>
    </location>
</feature>
<dbReference type="VEuPathDB" id="FungiDB:SPAR_G03480"/>
<feature type="region of interest" description="Disordered" evidence="2">
    <location>
        <begin position="66"/>
        <end position="101"/>
    </location>
</feature>
<feature type="compositionally biased region" description="Polar residues" evidence="2">
    <location>
        <begin position="260"/>
        <end position="282"/>
    </location>
</feature>
<reference evidence="3" key="3">
    <citation type="submission" date="2025-07" db="EMBL/GenBank/DDBJ databases">
        <authorList>
            <consortium name="NCBI Genome Project"/>
        </authorList>
    </citation>
    <scope>NUCLEOTIDE SEQUENCE</scope>
    <source>
        <strain evidence="3">CBS432</strain>
    </source>
</reference>
<feature type="compositionally biased region" description="Low complexity" evidence="2">
    <location>
        <begin position="188"/>
        <end position="210"/>
    </location>
</feature>
<feature type="coiled-coil region" evidence="1">
    <location>
        <begin position="655"/>
        <end position="762"/>
    </location>
</feature>
<feature type="compositionally biased region" description="Acidic residues" evidence="2">
    <location>
        <begin position="351"/>
        <end position="360"/>
    </location>
</feature>
<reference evidence="3" key="4">
    <citation type="submission" date="2025-08" db="UniProtKB">
        <authorList>
            <consortium name="RefSeq"/>
        </authorList>
    </citation>
    <scope>IDENTIFICATION</scope>
    <source>
        <strain evidence="3">CBS432</strain>
    </source>
</reference>
<dbReference type="RefSeq" id="XP_033766470.1">
    <property type="nucleotide sequence ID" value="XM_033910579.1"/>
</dbReference>
<accession>A0A8B8URQ6</accession>
<protein>
    <recommendedName>
        <fullName evidence="4">YGR130C-like protein</fullName>
    </recommendedName>
</protein>
<reference evidence="3" key="1">
    <citation type="journal article" date="2017" name="Nat. Genet.">
        <title>Contrasting evolutionary genome dynamics between domesticated and wild yeasts.</title>
        <authorList>
            <person name="Yue J.X."/>
            <person name="Li J."/>
            <person name="Aigrain L."/>
            <person name="Hallin J."/>
            <person name="Persson K."/>
            <person name="Oliver K."/>
            <person name="Bergstrom A."/>
            <person name="Coupland P."/>
            <person name="Warringer J."/>
            <person name="Lagomarsino M.C."/>
            <person name="Fischer G."/>
            <person name="Durbin R."/>
            <person name="Liti G."/>
        </authorList>
    </citation>
    <scope>NUCLEOTIDE SEQUENCE</scope>
    <source>
        <strain evidence="3">CBS432</strain>
    </source>
</reference>
<dbReference type="GeneID" id="54630742"/>
<dbReference type="AlphaFoldDB" id="A0A8B8URQ6"/>
<sequence>MLFNINRQEDDPFTQLINQSSANAQNQQAQQQESPYQFLQKVVSNEPKGKEEWVSPFRQDALANRQNNRLSAEDAKNRKFPTISATSAYSKQQPKDLGYKNIPKNAKRAKDIRFPTYLTQNEERQYQLLTELELKEKHLKYLKKCQKITDLTKDGKGDTDTTTSSTSTSTSTSTSSSSSTSSDDEDSTSTTTSEANEETTTTTNSASTTTGVENSADEATSMEEEQEGKASESTSIEKRTAENGENIQEAVCPIDEGNIAEQSLTKTTADSTQINAPETTVTSEKDASEQRIAGQGGDSKSVVPTEEQKEETSVVKKVNRSGEGQQGEAEEETEQSSEEEPAEEMSTPETSEPESEENESPIDPSKAPKVPFQERPRKERTGIFALWKSPTSSSTQKGNPTAPSNPVATPENPELIVKTKEHGYLSKAVYEKINYDEKVHQAWLTDLRAKEKAKYDAKNKEYEEKLQTLQSQIDEIENSMKAMRKETSEKIEVSKNRLVKQIIDVNAEHNNKKLTILKDTENMKNQKLQEKNEVLDKQTNVKSEIDDLNNEKTNVQKEFNDWTTNLNNLSQQLDAQIFKINQINLKQSKVQNEIDNLEKKKNDLVTQTEENKKLHEKNVQVLESVENKEYLPQINDIDNQISGLLNEMTIIKQENANEKTQLSAITKRLEEERRAHEEKLKLEAEERKRKEENLLEKQRQELEEQAHQAQLDHEQQITQVKQTYNDQLTELQDKLAAEEKELEAVKRERTRLQGEKAIEEETRQKNADEALKQEILNRQHKQAEGIHAAENHKIPNVQSQKTKNVVPKDDSLYEYHTEEDVMYA</sequence>
<feature type="region of interest" description="Disordered" evidence="2">
    <location>
        <begin position="789"/>
        <end position="811"/>
    </location>
</feature>
<reference evidence="3" key="2">
    <citation type="submission" date="2020-01" db="EMBL/GenBank/DDBJ databases">
        <title>Population-level Yeast Reference Genomes.</title>
        <authorList>
            <person name="Yue J.-X."/>
        </authorList>
    </citation>
    <scope>NUCLEOTIDE SEQUENCE</scope>
    <source>
        <strain evidence="3">CBS432</strain>
    </source>
</reference>
<feature type="compositionally biased region" description="Acidic residues" evidence="2">
    <location>
        <begin position="328"/>
        <end position="343"/>
    </location>
</feature>
<evidence type="ECO:0008006" key="4">
    <source>
        <dbReference type="Google" id="ProtNLM"/>
    </source>
</evidence>
<proteinExistence type="predicted"/>